<dbReference type="SUPFAM" id="SSF140500">
    <property type="entry name" value="BAS1536-like"/>
    <property type="match status" value="1"/>
</dbReference>
<dbReference type="Gene3D" id="4.10.280.10">
    <property type="entry name" value="Helix-loop-helix DNA-binding domain"/>
    <property type="match status" value="1"/>
</dbReference>
<dbReference type="InterPro" id="IPR018540">
    <property type="entry name" value="Spo0E-like"/>
</dbReference>
<evidence type="ECO:0000313" key="1">
    <source>
        <dbReference type="EMBL" id="WPD18112.1"/>
    </source>
</evidence>
<evidence type="ECO:0000313" key="2">
    <source>
        <dbReference type="Proteomes" id="UP001304683"/>
    </source>
</evidence>
<sequence length="79" mass="8807">MPSPQPARRSVDVDPVAHRAAQVEIERLRRMLYRMARRHGCSDPAVLDLSRRLDALIVGWYRAHRGGEAPHPGPATTAS</sequence>
<gene>
    <name evidence="1" type="ORF">Q5761_06865</name>
</gene>
<dbReference type="InterPro" id="IPR036638">
    <property type="entry name" value="HLH_DNA-bd_sf"/>
</dbReference>
<dbReference type="EMBL" id="CP132508">
    <property type="protein sequence ID" value="WPD18112.1"/>
    <property type="molecule type" value="Genomic_DNA"/>
</dbReference>
<reference evidence="1 2" key="1">
    <citation type="submission" date="2023-08" db="EMBL/GenBank/DDBJ databases">
        <title>Genome sequence of Thermaerobacter compostii strain Ins1, a spore-forming filamentous bacterium isolated from a deep geothermal reservoir.</title>
        <authorList>
            <person name="Bregnard D."/>
            <person name="Gonzalez D."/>
            <person name="Junier P."/>
        </authorList>
    </citation>
    <scope>NUCLEOTIDE SEQUENCE [LARGE SCALE GENOMIC DNA]</scope>
    <source>
        <strain evidence="1 2">Ins1</strain>
    </source>
</reference>
<organism evidence="1 2">
    <name type="scientific">Thermaerobacter composti</name>
    <dbReference type="NCBI Taxonomy" id="554949"/>
    <lineage>
        <taxon>Bacteria</taxon>
        <taxon>Bacillati</taxon>
        <taxon>Bacillota</taxon>
        <taxon>Clostridia</taxon>
        <taxon>Eubacteriales</taxon>
        <taxon>Clostridiales Family XVII. Incertae Sedis</taxon>
        <taxon>Thermaerobacter</taxon>
    </lineage>
</organism>
<dbReference type="InterPro" id="IPR037208">
    <property type="entry name" value="Spo0E-like_sf"/>
</dbReference>
<name>A0ABZ0QNN3_9FIRM</name>
<protein>
    <submittedName>
        <fullName evidence="1">Aspartyl-phosphate phosphatase Spo0E family protein</fullName>
    </submittedName>
</protein>
<dbReference type="RefSeq" id="WP_167758914.1">
    <property type="nucleotide sequence ID" value="NZ_CP132508.1"/>
</dbReference>
<accession>A0ABZ0QNN3</accession>
<dbReference type="Proteomes" id="UP001304683">
    <property type="component" value="Chromosome"/>
</dbReference>
<proteinExistence type="predicted"/>
<keyword evidence="2" id="KW-1185">Reference proteome</keyword>
<dbReference type="Pfam" id="PF09388">
    <property type="entry name" value="SpoOE-like"/>
    <property type="match status" value="1"/>
</dbReference>